<reference evidence="2 3" key="1">
    <citation type="submission" date="2019-08" db="EMBL/GenBank/DDBJ databases">
        <title>Dermacoccus abyssi strain HZAU 226, whole genome Nanopore sequencing project.</title>
        <authorList>
            <person name="Guo A."/>
            <person name="Zhang X."/>
            <person name="Ruan Y."/>
            <person name="Liu W."/>
            <person name="Chen Q."/>
            <person name="Gu L."/>
        </authorList>
    </citation>
    <scope>NUCLEOTIDE SEQUENCE [LARGE SCALE GENOMIC DNA]</scope>
    <source>
        <strain evidence="2 3">HZAU 226</strain>
    </source>
</reference>
<keyword evidence="1" id="KW-0472">Membrane</keyword>
<evidence type="ECO:0000313" key="2">
    <source>
        <dbReference type="EMBL" id="QEH94158.1"/>
    </source>
</evidence>
<evidence type="ECO:0000313" key="3">
    <source>
        <dbReference type="Proteomes" id="UP000323565"/>
    </source>
</evidence>
<protein>
    <submittedName>
        <fullName evidence="2">DUF3180 domain-containing protein</fullName>
    </submittedName>
</protein>
<accession>A0ABX5ZC41</accession>
<keyword evidence="1" id="KW-0812">Transmembrane</keyword>
<dbReference type="EMBL" id="CP043031">
    <property type="protein sequence ID" value="QEH94158.1"/>
    <property type="molecule type" value="Genomic_DNA"/>
</dbReference>
<gene>
    <name evidence="2" type="ORF">FV141_11960</name>
</gene>
<feature type="transmembrane region" description="Helical" evidence="1">
    <location>
        <begin position="108"/>
        <end position="127"/>
    </location>
</feature>
<sequence length="177" mass="18572">MKPLAPRSALIAGVVVTAATALAMQLVRNGGNALPQHSWWEMLLVVALSGALVAGGWRVRDQVRTRTKAKREADARLRAGQDEALARSAAAGVMQGHEGLSADTARRVVVFSQAAAIGGAVLTGWYAGQAVVQFGRLHIASVRSAVILLGALVVASVVLSVLGFVVQKWCTIPDDER</sequence>
<keyword evidence="1" id="KW-1133">Transmembrane helix</keyword>
<organism evidence="2 3">
    <name type="scientific">Dermacoccus abyssi</name>
    <dbReference type="NCBI Taxonomy" id="322596"/>
    <lineage>
        <taxon>Bacteria</taxon>
        <taxon>Bacillati</taxon>
        <taxon>Actinomycetota</taxon>
        <taxon>Actinomycetes</taxon>
        <taxon>Micrococcales</taxon>
        <taxon>Dermacoccaceae</taxon>
        <taxon>Dermacoccus</taxon>
    </lineage>
</organism>
<dbReference type="InterPro" id="IPR021517">
    <property type="entry name" value="DUF3180"/>
</dbReference>
<feature type="transmembrane region" description="Helical" evidence="1">
    <location>
        <begin position="39"/>
        <end position="59"/>
    </location>
</feature>
<dbReference type="Pfam" id="PF11377">
    <property type="entry name" value="DUF3180"/>
    <property type="match status" value="1"/>
</dbReference>
<proteinExistence type="predicted"/>
<feature type="transmembrane region" description="Helical" evidence="1">
    <location>
        <begin position="147"/>
        <end position="166"/>
    </location>
</feature>
<keyword evidence="3" id="KW-1185">Reference proteome</keyword>
<name>A0ABX5ZC41_9MICO</name>
<evidence type="ECO:0000256" key="1">
    <source>
        <dbReference type="SAM" id="Phobius"/>
    </source>
</evidence>
<dbReference type="Proteomes" id="UP000323565">
    <property type="component" value="Chromosome"/>
</dbReference>